<comment type="caution">
    <text evidence="4">The sequence shown here is derived from an EMBL/GenBank/DDBJ whole genome shotgun (WGS) entry which is preliminary data.</text>
</comment>
<dbReference type="PANTHER" id="PTHR33495:SF2">
    <property type="entry name" value="ANTI-SIGMA FACTOR ANTAGONIST TM_1081-RELATED"/>
    <property type="match status" value="1"/>
</dbReference>
<dbReference type="InParanoid" id="A0A263CXG8"/>
<feature type="domain" description="STAS" evidence="3">
    <location>
        <begin position="13"/>
        <end position="99"/>
    </location>
</feature>
<dbReference type="OrthoDB" id="9793697at2"/>
<evidence type="ECO:0000256" key="2">
    <source>
        <dbReference type="RuleBase" id="RU003749"/>
    </source>
</evidence>
<protein>
    <recommendedName>
        <fullName evidence="2">Anti-sigma factor antagonist</fullName>
    </recommendedName>
</protein>
<organism evidence="4 5">
    <name type="scientific">Amycolatopsis antarctica</name>
    <dbReference type="NCBI Taxonomy" id="1854586"/>
    <lineage>
        <taxon>Bacteria</taxon>
        <taxon>Bacillati</taxon>
        <taxon>Actinomycetota</taxon>
        <taxon>Actinomycetes</taxon>
        <taxon>Pseudonocardiales</taxon>
        <taxon>Pseudonocardiaceae</taxon>
        <taxon>Amycolatopsis</taxon>
    </lineage>
</organism>
<evidence type="ECO:0000313" key="4">
    <source>
        <dbReference type="EMBL" id="OZM70117.1"/>
    </source>
</evidence>
<dbReference type="InterPro" id="IPR036513">
    <property type="entry name" value="STAS_dom_sf"/>
</dbReference>
<dbReference type="Proteomes" id="UP000242444">
    <property type="component" value="Unassembled WGS sequence"/>
</dbReference>
<reference evidence="4 5" key="1">
    <citation type="submission" date="2017-07" db="EMBL/GenBank/DDBJ databases">
        <title>Amycolatopsis antarcticus sp. nov., isolated from the surface of an Antarcticus brown macroalga.</title>
        <authorList>
            <person name="Wang J."/>
            <person name="Leiva S."/>
            <person name="Huang J."/>
            <person name="Huang Y."/>
        </authorList>
    </citation>
    <scope>NUCLEOTIDE SEQUENCE [LARGE SCALE GENOMIC DNA]</scope>
    <source>
        <strain evidence="4 5">AU-G6</strain>
    </source>
</reference>
<proteinExistence type="inferred from homology"/>
<dbReference type="Pfam" id="PF01740">
    <property type="entry name" value="STAS"/>
    <property type="match status" value="1"/>
</dbReference>
<dbReference type="InterPro" id="IPR003658">
    <property type="entry name" value="Anti-sigma_ant"/>
</dbReference>
<sequence>MLRITTSGAATTVLEVTGEVDLSTADQLAEAIDAAASADEVELVTVDLAGVSFMDSAGLRVLVSGMKQADARGAKLVVAGPQPQVRKVFELTGLDEVLGLANPEAKGTTEGD</sequence>
<evidence type="ECO:0000256" key="1">
    <source>
        <dbReference type="ARBA" id="ARBA00009013"/>
    </source>
</evidence>
<dbReference type="NCBIfam" id="TIGR00377">
    <property type="entry name" value="ant_ant_sig"/>
    <property type="match status" value="1"/>
</dbReference>
<dbReference type="AlphaFoldDB" id="A0A263CXG8"/>
<dbReference type="GO" id="GO:0043856">
    <property type="term" value="F:anti-sigma factor antagonist activity"/>
    <property type="evidence" value="ECO:0007669"/>
    <property type="project" value="InterPro"/>
</dbReference>
<dbReference type="Gene3D" id="3.30.750.24">
    <property type="entry name" value="STAS domain"/>
    <property type="match status" value="1"/>
</dbReference>
<dbReference type="RefSeq" id="WP_094865917.1">
    <property type="nucleotide sequence ID" value="NZ_NKYE01000024.1"/>
</dbReference>
<dbReference type="EMBL" id="NKYE01000024">
    <property type="protein sequence ID" value="OZM70117.1"/>
    <property type="molecule type" value="Genomic_DNA"/>
</dbReference>
<evidence type="ECO:0000259" key="3">
    <source>
        <dbReference type="PROSITE" id="PS50801"/>
    </source>
</evidence>
<dbReference type="CDD" id="cd07043">
    <property type="entry name" value="STAS_anti-anti-sigma_factors"/>
    <property type="match status" value="1"/>
</dbReference>
<dbReference type="PROSITE" id="PS50801">
    <property type="entry name" value="STAS"/>
    <property type="match status" value="1"/>
</dbReference>
<accession>A0A263CXG8</accession>
<dbReference type="PANTHER" id="PTHR33495">
    <property type="entry name" value="ANTI-SIGMA FACTOR ANTAGONIST TM_1081-RELATED-RELATED"/>
    <property type="match status" value="1"/>
</dbReference>
<dbReference type="SUPFAM" id="SSF52091">
    <property type="entry name" value="SpoIIaa-like"/>
    <property type="match status" value="1"/>
</dbReference>
<dbReference type="InterPro" id="IPR002645">
    <property type="entry name" value="STAS_dom"/>
</dbReference>
<gene>
    <name evidence="4" type="ORF">CFN78_26970</name>
</gene>
<comment type="similarity">
    <text evidence="1 2">Belongs to the anti-sigma-factor antagonist family.</text>
</comment>
<name>A0A263CXG8_9PSEU</name>
<keyword evidence="5" id="KW-1185">Reference proteome</keyword>
<evidence type="ECO:0000313" key="5">
    <source>
        <dbReference type="Proteomes" id="UP000242444"/>
    </source>
</evidence>